<reference evidence="2 3" key="1">
    <citation type="submission" date="2015-07" db="EMBL/GenBank/DDBJ databases">
        <title>The genome of Melipona quadrifasciata.</title>
        <authorList>
            <person name="Pan H."/>
            <person name="Kapheim K."/>
        </authorList>
    </citation>
    <scope>NUCLEOTIDE SEQUENCE [LARGE SCALE GENOMIC DNA]</scope>
    <source>
        <strain evidence="2">0111107301</strain>
        <tissue evidence="2">Whole body</tissue>
    </source>
</reference>
<name>A0A0M8ZYY2_9HYME</name>
<dbReference type="AlphaFoldDB" id="A0A0M8ZYY2"/>
<feature type="compositionally biased region" description="Acidic residues" evidence="1">
    <location>
        <begin position="167"/>
        <end position="178"/>
    </location>
</feature>
<keyword evidence="3" id="KW-1185">Reference proteome</keyword>
<accession>A0A0M8ZYY2</accession>
<dbReference type="EMBL" id="KQ435794">
    <property type="protein sequence ID" value="KOX73757.1"/>
    <property type="molecule type" value="Genomic_DNA"/>
</dbReference>
<feature type="compositionally biased region" description="Basic and acidic residues" evidence="1">
    <location>
        <begin position="152"/>
        <end position="166"/>
    </location>
</feature>
<feature type="region of interest" description="Disordered" evidence="1">
    <location>
        <begin position="152"/>
        <end position="183"/>
    </location>
</feature>
<protein>
    <submittedName>
        <fullName evidence="2">Uncharacterized protein</fullName>
    </submittedName>
</protein>
<organism evidence="2 3">
    <name type="scientific">Melipona quadrifasciata</name>
    <dbReference type="NCBI Taxonomy" id="166423"/>
    <lineage>
        <taxon>Eukaryota</taxon>
        <taxon>Metazoa</taxon>
        <taxon>Ecdysozoa</taxon>
        <taxon>Arthropoda</taxon>
        <taxon>Hexapoda</taxon>
        <taxon>Insecta</taxon>
        <taxon>Pterygota</taxon>
        <taxon>Neoptera</taxon>
        <taxon>Endopterygota</taxon>
        <taxon>Hymenoptera</taxon>
        <taxon>Apocrita</taxon>
        <taxon>Aculeata</taxon>
        <taxon>Apoidea</taxon>
        <taxon>Anthophila</taxon>
        <taxon>Apidae</taxon>
        <taxon>Melipona</taxon>
    </lineage>
</organism>
<sequence length="431" mass="49858">MDNLWFQFNPVVVYLFLCLNVPSRPSSQIISKVLDAHICQCITRLGTFNLQSPQRVNYPTGYLWLGYSLPSLAREQRQIKEEHADREEKPESSYYPDCSRQLSTFAAQREIPSLPVMVTRRYNKEATWSAVLVNGVTATLHTFELDNARRAKGMSDEVEREERRDVAEEDEEEEEEIEAKEVSEDGEVPKTLLALTNNVIQYINTLTESLLLKLSELLSKIKFRTVSRNGHQSVSKGGLKSLPWQSLGSPCAPPSLYRDRGLGPQHLSVSQCRRFLERIDFKSAGFPRKFFDFSFQFAEIGENWRQGRRAWKEEVKEEKKTKAFEETDMNECLDLGMALATEIRYRNTNYWINLFLKHLDHKNASTFENNPIDRERARQTNKNADIVNAVLKCSFFLPAIFKGEEDYSRNIYDTQNVQILSRATGMWILLV</sequence>
<evidence type="ECO:0000313" key="3">
    <source>
        <dbReference type="Proteomes" id="UP000053105"/>
    </source>
</evidence>
<evidence type="ECO:0000313" key="2">
    <source>
        <dbReference type="EMBL" id="KOX73757.1"/>
    </source>
</evidence>
<proteinExistence type="predicted"/>
<evidence type="ECO:0000256" key="1">
    <source>
        <dbReference type="SAM" id="MobiDB-lite"/>
    </source>
</evidence>
<dbReference type="Proteomes" id="UP000053105">
    <property type="component" value="Unassembled WGS sequence"/>
</dbReference>
<gene>
    <name evidence="2" type="ORF">WN51_13835</name>
</gene>